<reference evidence="13 14" key="1">
    <citation type="submission" date="2018-05" db="EMBL/GenBank/DDBJ databases">
        <title>Genomic Encyclopedia of Type Strains, Phase IV (KMG-IV): sequencing the most valuable type-strain genomes for metagenomic binning, comparative biology and taxonomic classification.</title>
        <authorList>
            <person name="Goeker M."/>
        </authorList>
    </citation>
    <scope>NUCLEOTIDE SEQUENCE [LARGE SCALE GENOMIC DNA]</scope>
    <source>
        <strain evidence="13 14">DSM 24995</strain>
    </source>
</reference>
<keyword evidence="5" id="KW-0479">Metal-binding</keyword>
<dbReference type="InterPro" id="IPR007197">
    <property type="entry name" value="rSAM"/>
</dbReference>
<dbReference type="GeneID" id="86064048"/>
<dbReference type="Gene3D" id="3.20.20.70">
    <property type="entry name" value="Aldolase class I"/>
    <property type="match status" value="1"/>
</dbReference>
<keyword evidence="4" id="KW-0949">S-adenosyl-L-methionine</keyword>
<name>A0A2V3XZJ3_9FIRM</name>
<dbReference type="SFLD" id="SFLDG01066">
    <property type="entry name" value="organic_radical-activating_enz"/>
    <property type="match status" value="1"/>
</dbReference>
<dbReference type="CDD" id="cd01335">
    <property type="entry name" value="Radical_SAM"/>
    <property type="match status" value="1"/>
</dbReference>
<keyword evidence="8" id="KW-0411">Iron-sulfur</keyword>
<feature type="compositionally biased region" description="Basic and acidic residues" evidence="10">
    <location>
        <begin position="284"/>
        <end position="297"/>
    </location>
</feature>
<dbReference type="InterPro" id="IPR001989">
    <property type="entry name" value="Radical_activat_CS"/>
</dbReference>
<comment type="catalytic activity">
    <reaction evidence="9">
        <text>glycyl-[protein] + reduced [flavodoxin] + S-adenosyl-L-methionine = glycin-2-yl radical-[protein] + semiquinone [flavodoxin] + 5'-deoxyadenosine + L-methionine + H(+)</text>
        <dbReference type="Rhea" id="RHEA:61976"/>
        <dbReference type="Rhea" id="RHEA-COMP:10622"/>
        <dbReference type="Rhea" id="RHEA-COMP:14480"/>
        <dbReference type="Rhea" id="RHEA-COMP:15993"/>
        <dbReference type="Rhea" id="RHEA-COMP:15994"/>
        <dbReference type="ChEBI" id="CHEBI:15378"/>
        <dbReference type="ChEBI" id="CHEBI:17319"/>
        <dbReference type="ChEBI" id="CHEBI:29947"/>
        <dbReference type="ChEBI" id="CHEBI:32722"/>
        <dbReference type="ChEBI" id="CHEBI:57618"/>
        <dbReference type="ChEBI" id="CHEBI:57844"/>
        <dbReference type="ChEBI" id="CHEBI:59789"/>
        <dbReference type="ChEBI" id="CHEBI:140311"/>
    </reaction>
</comment>
<evidence type="ECO:0000256" key="3">
    <source>
        <dbReference type="ARBA" id="ARBA00022485"/>
    </source>
</evidence>
<dbReference type="PROSITE" id="PS51379">
    <property type="entry name" value="4FE4S_FER_2"/>
    <property type="match status" value="2"/>
</dbReference>
<keyword evidence="13" id="KW-0456">Lyase</keyword>
<dbReference type="PROSITE" id="PS00198">
    <property type="entry name" value="4FE4S_FER_1"/>
    <property type="match status" value="1"/>
</dbReference>
<dbReference type="SFLD" id="SFLDG01118">
    <property type="entry name" value="activating_enzymes__group_2"/>
    <property type="match status" value="1"/>
</dbReference>
<evidence type="ECO:0000256" key="9">
    <source>
        <dbReference type="ARBA" id="ARBA00047365"/>
    </source>
</evidence>
<dbReference type="GO" id="GO:0016491">
    <property type="term" value="F:oxidoreductase activity"/>
    <property type="evidence" value="ECO:0007669"/>
    <property type="project" value="UniProtKB-KW"/>
</dbReference>
<comment type="similarity">
    <text evidence="2">Belongs to the organic radical-activating enzymes family.</text>
</comment>
<dbReference type="GO" id="GO:0051539">
    <property type="term" value="F:4 iron, 4 sulfur cluster binding"/>
    <property type="evidence" value="ECO:0007669"/>
    <property type="project" value="UniProtKB-KW"/>
</dbReference>
<comment type="cofactor">
    <cofactor evidence="1">
        <name>[4Fe-4S] cluster</name>
        <dbReference type="ChEBI" id="CHEBI:49883"/>
    </cofactor>
</comment>
<evidence type="ECO:0000313" key="13">
    <source>
        <dbReference type="EMBL" id="PXX48609.1"/>
    </source>
</evidence>
<dbReference type="SUPFAM" id="SSF54862">
    <property type="entry name" value="4Fe-4S ferredoxins"/>
    <property type="match status" value="1"/>
</dbReference>
<dbReference type="GO" id="GO:0046872">
    <property type="term" value="F:metal ion binding"/>
    <property type="evidence" value="ECO:0007669"/>
    <property type="project" value="UniProtKB-KW"/>
</dbReference>
<dbReference type="PANTHER" id="PTHR30352">
    <property type="entry name" value="PYRUVATE FORMATE-LYASE-ACTIVATING ENZYME"/>
    <property type="match status" value="1"/>
</dbReference>
<feature type="domain" description="4Fe-4S ferredoxin-type" evidence="11">
    <location>
        <begin position="73"/>
        <end position="102"/>
    </location>
</feature>
<evidence type="ECO:0000256" key="8">
    <source>
        <dbReference type="ARBA" id="ARBA00023014"/>
    </source>
</evidence>
<feature type="domain" description="4Fe-4S ferredoxin-type" evidence="11">
    <location>
        <begin position="44"/>
        <end position="72"/>
    </location>
</feature>
<dbReference type="InterPro" id="IPR013785">
    <property type="entry name" value="Aldolase_TIM"/>
</dbReference>
<evidence type="ECO:0000256" key="2">
    <source>
        <dbReference type="ARBA" id="ARBA00009777"/>
    </source>
</evidence>
<dbReference type="InterPro" id="IPR012839">
    <property type="entry name" value="Organic_radical_activase"/>
</dbReference>
<evidence type="ECO:0000313" key="14">
    <source>
        <dbReference type="Proteomes" id="UP000248057"/>
    </source>
</evidence>
<evidence type="ECO:0000256" key="1">
    <source>
        <dbReference type="ARBA" id="ARBA00001966"/>
    </source>
</evidence>
<dbReference type="PROSITE" id="PS51918">
    <property type="entry name" value="RADICAL_SAM"/>
    <property type="match status" value="1"/>
</dbReference>
<dbReference type="AlphaFoldDB" id="A0A2V3XZJ3"/>
<evidence type="ECO:0000256" key="10">
    <source>
        <dbReference type="SAM" id="MobiDB-lite"/>
    </source>
</evidence>
<dbReference type="GO" id="GO:0016829">
    <property type="term" value="F:lyase activity"/>
    <property type="evidence" value="ECO:0007669"/>
    <property type="project" value="UniProtKB-KW"/>
</dbReference>
<dbReference type="InterPro" id="IPR017900">
    <property type="entry name" value="4Fe4S_Fe_S_CS"/>
</dbReference>
<dbReference type="InterPro" id="IPR017896">
    <property type="entry name" value="4Fe4S_Fe-S-bd"/>
</dbReference>
<organism evidence="13 14">
    <name type="scientific">Hungatella effluvii</name>
    <dbReference type="NCBI Taxonomy" id="1096246"/>
    <lineage>
        <taxon>Bacteria</taxon>
        <taxon>Bacillati</taxon>
        <taxon>Bacillota</taxon>
        <taxon>Clostridia</taxon>
        <taxon>Lachnospirales</taxon>
        <taxon>Lachnospiraceae</taxon>
        <taxon>Hungatella</taxon>
    </lineage>
</organism>
<dbReference type="EMBL" id="QJKD01000016">
    <property type="protein sequence ID" value="PXX48609.1"/>
    <property type="molecule type" value="Genomic_DNA"/>
</dbReference>
<dbReference type="InterPro" id="IPR040074">
    <property type="entry name" value="BssD/PflA/YjjW"/>
</dbReference>
<dbReference type="PIRSF" id="PIRSF000371">
    <property type="entry name" value="PFL_act_enz"/>
    <property type="match status" value="1"/>
</dbReference>
<dbReference type="SFLD" id="SFLDS00029">
    <property type="entry name" value="Radical_SAM"/>
    <property type="match status" value="1"/>
</dbReference>
<dbReference type="RefSeq" id="WP_110325178.1">
    <property type="nucleotide sequence ID" value="NZ_QJKD01000016.1"/>
</dbReference>
<proteinExistence type="inferred from homology"/>
<keyword evidence="14" id="KW-1185">Reference proteome</keyword>
<keyword evidence="6" id="KW-0560">Oxidoreductase</keyword>
<feature type="region of interest" description="Disordered" evidence="10">
    <location>
        <begin position="284"/>
        <end position="303"/>
    </location>
</feature>
<dbReference type="PROSITE" id="PS01087">
    <property type="entry name" value="RADICAL_ACTIVATING"/>
    <property type="match status" value="1"/>
</dbReference>
<dbReference type="Proteomes" id="UP000248057">
    <property type="component" value="Unassembled WGS sequence"/>
</dbReference>
<gene>
    <name evidence="13" type="ORF">DFR60_11684</name>
</gene>
<dbReference type="InterPro" id="IPR058240">
    <property type="entry name" value="rSAM_sf"/>
</dbReference>
<dbReference type="SUPFAM" id="SSF102114">
    <property type="entry name" value="Radical SAM enzymes"/>
    <property type="match status" value="1"/>
</dbReference>
<keyword evidence="13" id="KW-0670">Pyruvate</keyword>
<evidence type="ECO:0000259" key="12">
    <source>
        <dbReference type="PROSITE" id="PS51918"/>
    </source>
</evidence>
<feature type="domain" description="Radical SAM core" evidence="12">
    <location>
        <begin position="13"/>
        <end position="299"/>
    </location>
</feature>
<dbReference type="PANTHER" id="PTHR30352:SF4">
    <property type="entry name" value="PYRUVATE FORMATE-LYASE 2-ACTIVATING ENZYME"/>
    <property type="match status" value="1"/>
</dbReference>
<comment type="caution">
    <text evidence="13">The sequence shown here is derived from an EMBL/GenBank/DDBJ whole genome shotgun (WGS) entry which is preliminary data.</text>
</comment>
<evidence type="ECO:0000259" key="11">
    <source>
        <dbReference type="PROSITE" id="PS51379"/>
    </source>
</evidence>
<sequence length="303" mass="34408">MGIVFDIQKFSVHDGPGIRTSVFLKGCNLSCIWCHNPESIKSKPQLAFESSLCIGCRECEARCENQAHDFTDGAHRIDFTRCTACGSCVKGCLAEALKIYGKEMSVSRVMDEIISDRIYYERSGGGVTFTGGEPTMQFDFLMELIGACRGEGIHVCVETNGILSDEKRRRLAETVDLFLIDYKATPSALHKELTGMGSEEVLKTLAFLEKMGRPVILRCPMIQGVNDSENHFAEIRRIRDTYTNIRQVEIMAYHSTGRKKWETLGIPYRLEQLESVAPEQKKRWEEMLRDQKEKQDSLEEQTQ</sequence>
<dbReference type="Pfam" id="PF04055">
    <property type="entry name" value="Radical_SAM"/>
    <property type="match status" value="1"/>
</dbReference>
<evidence type="ECO:0000256" key="6">
    <source>
        <dbReference type="ARBA" id="ARBA00023002"/>
    </source>
</evidence>
<keyword evidence="3" id="KW-0004">4Fe-4S</keyword>
<dbReference type="InterPro" id="IPR034457">
    <property type="entry name" value="Organic_radical-activating"/>
</dbReference>
<evidence type="ECO:0000256" key="7">
    <source>
        <dbReference type="ARBA" id="ARBA00023004"/>
    </source>
</evidence>
<dbReference type="NCBIfam" id="TIGR02494">
    <property type="entry name" value="PFLE_PFLC"/>
    <property type="match status" value="1"/>
</dbReference>
<protein>
    <submittedName>
        <fullName evidence="13">Pyruvate formate lyase activating enzyme</fullName>
    </submittedName>
</protein>
<evidence type="ECO:0000256" key="5">
    <source>
        <dbReference type="ARBA" id="ARBA00022723"/>
    </source>
</evidence>
<evidence type="ECO:0000256" key="4">
    <source>
        <dbReference type="ARBA" id="ARBA00022691"/>
    </source>
</evidence>
<keyword evidence="7" id="KW-0408">Iron</keyword>
<accession>A0A2V3XZJ3</accession>